<dbReference type="CDD" id="cd14744">
    <property type="entry name" value="PAAR_CT_2"/>
    <property type="match status" value="1"/>
</dbReference>
<dbReference type="GeneID" id="90164985"/>
<reference evidence="1" key="1">
    <citation type="submission" date="2023-02" db="EMBL/GenBank/DDBJ databases">
        <title>Description of Herbaspirillum huttiense subsp. nephrolepsisexaltata and Herbaspirillum huttiense subsp. lycopersicon.</title>
        <authorList>
            <person name="Poudel M."/>
            <person name="Sharma A."/>
            <person name="Goss E."/>
            <person name="Tapia J.H."/>
            <person name="Harmon C.M."/>
            <person name="Jones J.B."/>
        </authorList>
    </citation>
    <scope>NUCLEOTIDE SEQUENCE</scope>
    <source>
        <strain evidence="1">NC40101</strain>
    </source>
</reference>
<sequence>MTRAIIRLDDPTSHGGVVQQGFDNVKLYGKPMAGVGHRGYCPKCRCEFIILPGEENYEYLGRRVAVEGMKTSCGALLIATQQLARIAPTKDDE</sequence>
<dbReference type="RefSeq" id="WP_134136447.1">
    <property type="nucleotide sequence ID" value="NZ_JAVLSM010000008.1"/>
</dbReference>
<comment type="caution">
    <text evidence="1">The sequence shown here is derived from an EMBL/GenBank/DDBJ whole genome shotgun (WGS) entry which is preliminary data.</text>
</comment>
<organism evidence="1">
    <name type="scientific">Herbaspirillum huttiense subsp. nephrolepidis</name>
    <dbReference type="NCBI Taxonomy" id="3075126"/>
    <lineage>
        <taxon>Bacteria</taxon>
        <taxon>Pseudomonadati</taxon>
        <taxon>Pseudomonadota</taxon>
        <taxon>Betaproteobacteria</taxon>
        <taxon>Burkholderiales</taxon>
        <taxon>Oxalobacteraceae</taxon>
        <taxon>Herbaspirillum</taxon>
    </lineage>
</organism>
<dbReference type="Gene3D" id="2.60.200.60">
    <property type="match status" value="1"/>
</dbReference>
<gene>
    <name evidence="1" type="ORF">RJN63_15305</name>
</gene>
<name>A0AAE4K6N1_9BURK</name>
<accession>A0AAE4K6N1</accession>
<proteinExistence type="predicted"/>
<dbReference type="Pfam" id="PF05488">
    <property type="entry name" value="PAAR_motif"/>
    <property type="match status" value="1"/>
</dbReference>
<dbReference type="AlphaFoldDB" id="A0AAE4K6N1"/>
<dbReference type="InterPro" id="IPR008727">
    <property type="entry name" value="PAAR_motif"/>
</dbReference>
<evidence type="ECO:0000313" key="1">
    <source>
        <dbReference type="EMBL" id="MDT0338210.1"/>
    </source>
</evidence>
<protein>
    <submittedName>
        <fullName evidence="1">PAAR domain-containing protein</fullName>
    </submittedName>
</protein>
<dbReference type="EMBL" id="JAVRAA010000007">
    <property type="protein sequence ID" value="MDT0338210.1"/>
    <property type="molecule type" value="Genomic_DNA"/>
</dbReference>